<dbReference type="PANTHER" id="PTHR43252">
    <property type="entry name" value="TRANSCRIPTIONAL REGULATOR YQJI"/>
    <property type="match status" value="1"/>
</dbReference>
<evidence type="ECO:0000313" key="4">
    <source>
        <dbReference type="Proteomes" id="UP000032702"/>
    </source>
</evidence>
<feature type="region of interest" description="Disordered" evidence="1">
    <location>
        <begin position="35"/>
        <end position="59"/>
    </location>
</feature>
<dbReference type="PATRIC" id="fig|378806.16.peg.9315"/>
<dbReference type="EMBL" id="AAMD01000002">
    <property type="protein sequence ID" value="EAU69926.1"/>
    <property type="molecule type" value="Genomic_DNA"/>
</dbReference>
<organism evidence="3 4">
    <name type="scientific">Stigmatella aurantiaca (strain DW4/3-1)</name>
    <dbReference type="NCBI Taxonomy" id="378806"/>
    <lineage>
        <taxon>Bacteria</taxon>
        <taxon>Pseudomonadati</taxon>
        <taxon>Myxococcota</taxon>
        <taxon>Myxococcia</taxon>
        <taxon>Myxococcales</taxon>
        <taxon>Cystobacterineae</taxon>
        <taxon>Archangiaceae</taxon>
        <taxon>Stigmatella</taxon>
    </lineage>
</organism>
<name>Q09DY3_STIAD</name>
<evidence type="ECO:0000313" key="3">
    <source>
        <dbReference type="EMBL" id="EAU69926.1"/>
    </source>
</evidence>
<dbReference type="PANTHER" id="PTHR43252:SF7">
    <property type="entry name" value="TRANSCRIPTIONAL REGULATOR YQJI"/>
    <property type="match status" value="1"/>
</dbReference>
<dbReference type="Gene3D" id="1.10.10.10">
    <property type="entry name" value="Winged helix-like DNA-binding domain superfamily/Winged helix DNA-binding domain"/>
    <property type="match status" value="1"/>
</dbReference>
<dbReference type="InterPro" id="IPR036388">
    <property type="entry name" value="WH-like_DNA-bd_sf"/>
</dbReference>
<dbReference type="InterPro" id="IPR036390">
    <property type="entry name" value="WH_DNA-bd_sf"/>
</dbReference>
<sequence>MPLSAGRQTDIAIYLAVRYIAPYIDIMKHGHRGGSGRHFPPHGGVSEHPGSGRHGHHRAGRSGRFFDYGELRLLILAMLAERPRHGYELIKDIEERLGGAYSPSPGVIYPTLAWLDDMGYAAIEAEEGGRKRYRATAEGEAFLTANRAAVEGLIARISTPAPGMTDLVPAPVVRAMENLKLAMRLRLKRGPIDPAAAERIAATLDAAAQTVERSG</sequence>
<accession>Q09DY3</accession>
<gene>
    <name evidence="3" type="ORF">STIAU_5542</name>
</gene>
<protein>
    <submittedName>
        <fullName evidence="3">Transcriptional regulator, PadR family</fullName>
    </submittedName>
</protein>
<proteinExistence type="predicted"/>
<evidence type="ECO:0000256" key="1">
    <source>
        <dbReference type="SAM" id="MobiDB-lite"/>
    </source>
</evidence>
<reference evidence="3 4" key="1">
    <citation type="submission" date="2006-04" db="EMBL/GenBank/DDBJ databases">
        <authorList>
            <person name="Nierman W.C."/>
        </authorList>
    </citation>
    <scope>NUCLEOTIDE SEQUENCE [LARGE SCALE GENOMIC DNA]</scope>
    <source>
        <strain evidence="3 4">DW4/3-1</strain>
    </source>
</reference>
<dbReference type="Pfam" id="PF03551">
    <property type="entry name" value="PadR"/>
    <property type="match status" value="1"/>
</dbReference>
<dbReference type="InterPro" id="IPR005149">
    <property type="entry name" value="Tscrpt_reg_PadR_N"/>
</dbReference>
<evidence type="ECO:0000259" key="2">
    <source>
        <dbReference type="Pfam" id="PF03551"/>
    </source>
</evidence>
<dbReference type="SUPFAM" id="SSF46785">
    <property type="entry name" value="Winged helix' DNA-binding domain"/>
    <property type="match status" value="1"/>
</dbReference>
<comment type="caution">
    <text evidence="3">The sequence shown here is derived from an EMBL/GenBank/DDBJ whole genome shotgun (WGS) entry which is preliminary data.</text>
</comment>
<dbReference type="Proteomes" id="UP000032702">
    <property type="component" value="Unassembled WGS sequence"/>
</dbReference>
<dbReference type="AlphaFoldDB" id="Q09DY3"/>
<feature type="domain" description="Transcription regulator PadR N-terminal" evidence="2">
    <location>
        <begin position="75"/>
        <end position="144"/>
    </location>
</feature>